<evidence type="ECO:0000256" key="2">
    <source>
        <dbReference type="ARBA" id="ARBA00022723"/>
    </source>
</evidence>
<keyword evidence="8" id="KW-0408">Iron</keyword>
<feature type="domain" description="PHD-type" evidence="14">
    <location>
        <begin position="17"/>
        <end position="71"/>
    </location>
</feature>
<dbReference type="GO" id="GO:0051213">
    <property type="term" value="F:dioxygenase activity"/>
    <property type="evidence" value="ECO:0007669"/>
    <property type="project" value="UniProtKB-KW"/>
</dbReference>
<keyword evidence="16" id="KW-1185">Reference proteome</keyword>
<dbReference type="InterPro" id="IPR011011">
    <property type="entry name" value="Znf_FYVE_PHD"/>
</dbReference>
<evidence type="ECO:0000313" key="16">
    <source>
        <dbReference type="Proteomes" id="UP000887575"/>
    </source>
</evidence>
<dbReference type="SMART" id="SM00558">
    <property type="entry name" value="JmjC"/>
    <property type="match status" value="1"/>
</dbReference>
<accession>A0AAF3FC82</accession>
<keyword evidence="9" id="KW-0805">Transcription regulation</keyword>
<evidence type="ECO:0000259" key="14">
    <source>
        <dbReference type="PROSITE" id="PS50016"/>
    </source>
</evidence>
<feature type="domain" description="JmjC" evidence="15">
    <location>
        <begin position="288"/>
        <end position="433"/>
    </location>
</feature>
<dbReference type="InterPro" id="IPR041070">
    <property type="entry name" value="JHD"/>
</dbReference>
<keyword evidence="7" id="KW-0560">Oxidoreductase</keyword>
<keyword evidence="2" id="KW-0479">Metal-binding</keyword>
<evidence type="ECO:0000256" key="4">
    <source>
        <dbReference type="ARBA" id="ARBA00022833"/>
    </source>
</evidence>
<dbReference type="InterPro" id="IPR050690">
    <property type="entry name" value="JHDM1_Histone_Demethylase"/>
</dbReference>
<evidence type="ECO:0000256" key="9">
    <source>
        <dbReference type="ARBA" id="ARBA00023015"/>
    </source>
</evidence>
<feature type="region of interest" description="Disordered" evidence="13">
    <location>
        <begin position="511"/>
        <end position="578"/>
    </location>
</feature>
<evidence type="ECO:0000256" key="12">
    <source>
        <dbReference type="PROSITE-ProRule" id="PRU00146"/>
    </source>
</evidence>
<dbReference type="AlphaFoldDB" id="A0AAF3FC82"/>
<dbReference type="Proteomes" id="UP000887575">
    <property type="component" value="Unassembled WGS sequence"/>
</dbReference>
<evidence type="ECO:0000256" key="11">
    <source>
        <dbReference type="ARBA" id="ARBA00023242"/>
    </source>
</evidence>
<dbReference type="SUPFAM" id="SSF51197">
    <property type="entry name" value="Clavaminate synthase-like"/>
    <property type="match status" value="1"/>
</dbReference>
<dbReference type="Pfam" id="PF00628">
    <property type="entry name" value="PHD"/>
    <property type="match status" value="1"/>
</dbReference>
<reference evidence="17" key="1">
    <citation type="submission" date="2024-02" db="UniProtKB">
        <authorList>
            <consortium name="WormBaseParasite"/>
        </authorList>
    </citation>
    <scope>IDENTIFICATION</scope>
</reference>
<dbReference type="PANTHER" id="PTHR23123">
    <property type="entry name" value="PHD/F-BOX CONTAINING PROTEIN"/>
    <property type="match status" value="1"/>
</dbReference>
<evidence type="ECO:0000256" key="10">
    <source>
        <dbReference type="ARBA" id="ARBA00023163"/>
    </source>
</evidence>
<keyword evidence="4" id="KW-0862">Zinc</keyword>
<evidence type="ECO:0000256" key="6">
    <source>
        <dbReference type="ARBA" id="ARBA00022964"/>
    </source>
</evidence>
<evidence type="ECO:0000256" key="7">
    <source>
        <dbReference type="ARBA" id="ARBA00023002"/>
    </source>
</evidence>
<dbReference type="Gene3D" id="3.30.40.10">
    <property type="entry name" value="Zinc/RING finger domain, C3HC4 (zinc finger)"/>
    <property type="match status" value="1"/>
</dbReference>
<dbReference type="InterPro" id="IPR001965">
    <property type="entry name" value="Znf_PHD"/>
</dbReference>
<dbReference type="GO" id="GO:0008270">
    <property type="term" value="F:zinc ion binding"/>
    <property type="evidence" value="ECO:0007669"/>
    <property type="project" value="UniProtKB-KW"/>
</dbReference>
<dbReference type="CDD" id="cd15489">
    <property type="entry name" value="PHD_SF"/>
    <property type="match status" value="1"/>
</dbReference>
<dbReference type="Pfam" id="PF02373">
    <property type="entry name" value="JmjC"/>
    <property type="match status" value="1"/>
</dbReference>
<dbReference type="Pfam" id="PF17811">
    <property type="entry name" value="JHD"/>
    <property type="match status" value="1"/>
</dbReference>
<evidence type="ECO:0000259" key="15">
    <source>
        <dbReference type="PROSITE" id="PS51184"/>
    </source>
</evidence>
<dbReference type="InterPro" id="IPR019787">
    <property type="entry name" value="Znf_PHD-finger"/>
</dbReference>
<protein>
    <submittedName>
        <fullName evidence="17">[Histone H3]-dimethyl-L-lysine(36) demethylase</fullName>
    </submittedName>
</protein>
<evidence type="ECO:0000313" key="17">
    <source>
        <dbReference type="WBParaSite" id="MBELARI_LOCUS4578"/>
    </source>
</evidence>
<dbReference type="PROSITE" id="PS51184">
    <property type="entry name" value="JMJC"/>
    <property type="match status" value="1"/>
</dbReference>
<comment type="subcellular location">
    <subcellularLocation>
        <location evidence="1">Nucleus</location>
    </subcellularLocation>
</comment>
<keyword evidence="10" id="KW-0804">Transcription</keyword>
<dbReference type="SMART" id="SM00249">
    <property type="entry name" value="PHD"/>
    <property type="match status" value="1"/>
</dbReference>
<dbReference type="PROSITE" id="PS50016">
    <property type="entry name" value="ZF_PHD_2"/>
    <property type="match status" value="1"/>
</dbReference>
<evidence type="ECO:0000256" key="13">
    <source>
        <dbReference type="SAM" id="MobiDB-lite"/>
    </source>
</evidence>
<dbReference type="GO" id="GO:0005634">
    <property type="term" value="C:nucleus"/>
    <property type="evidence" value="ECO:0007669"/>
    <property type="project" value="UniProtKB-SubCell"/>
</dbReference>
<evidence type="ECO:0000256" key="1">
    <source>
        <dbReference type="ARBA" id="ARBA00004123"/>
    </source>
</evidence>
<dbReference type="InterPro" id="IPR019786">
    <property type="entry name" value="Zinc_finger_PHD-type_CS"/>
</dbReference>
<evidence type="ECO:0000256" key="3">
    <source>
        <dbReference type="ARBA" id="ARBA00022771"/>
    </source>
</evidence>
<feature type="compositionally biased region" description="Basic and acidic residues" evidence="13">
    <location>
        <begin position="564"/>
        <end position="574"/>
    </location>
</feature>
<keyword evidence="11" id="KW-0539">Nucleus</keyword>
<feature type="compositionally biased region" description="Basic residues" evidence="13">
    <location>
        <begin position="531"/>
        <end position="542"/>
    </location>
</feature>
<keyword evidence="6" id="KW-0223">Dioxygenase</keyword>
<dbReference type="WBParaSite" id="MBELARI_LOCUS4578">
    <property type="protein sequence ID" value="MBELARI_LOCUS4578"/>
    <property type="gene ID" value="MBELARI_LOCUS4578"/>
</dbReference>
<dbReference type="SUPFAM" id="SSF57903">
    <property type="entry name" value="FYVE/PHD zinc finger"/>
    <property type="match status" value="1"/>
</dbReference>
<keyword evidence="3 12" id="KW-0863">Zinc-finger</keyword>
<keyword evidence="5" id="KW-0156">Chromatin regulator</keyword>
<dbReference type="Gene3D" id="2.60.120.650">
    <property type="entry name" value="Cupin"/>
    <property type="match status" value="1"/>
</dbReference>
<dbReference type="Gene3D" id="1.20.58.1360">
    <property type="match status" value="1"/>
</dbReference>
<feature type="region of interest" description="Disordered" evidence="13">
    <location>
        <begin position="677"/>
        <end position="713"/>
    </location>
</feature>
<sequence>MLSIDVKSETTETAASSAKCGTCGYTEEKIENDLMLACNACNKWFHASCVDFDEMTAFSTDTFHCSTCSVEHGPSTLYEIRVPHRHNYFDLGESSLPIQVGSKQWVENFAKNEHTIPPPPPKNEKRDYQVLVLNSGHELYKNFDGEREWKNILMIKDPDGLEMTIPTRDFKIEDALNVMGPLTYVDTIDVYRQASKNMRLDRFAAAWKDPKRPRLYNILSMEFSKTHLRHYFKPPHLVQELSWASLYWPNIANNGDIEREDLPQELNTPKSEPVDVSNFPPVPHIEESAKTEDDGAYKVDEEDYAKKPEVELFCLIGMAGSYTDFHIDFGGSSVYYHIFRGKKIFYVSPPTDKALALYHTYLKDYQNHEIWLGDALLKESSLFRIEVEEGYTLLIPAGWIHAVFTPVDSIVFGGNFLHRCNISMQLRINDIEEDANVEEKFTYPHFRLCNWYAAKTVAQEICDVNNEEDICPEHLYQGAIKLHGTLERWFQEEKLDLDKFAPPILKKLSKEIDRQTKLRKPKVNTNGSKKRETKKGKDKKRKSPADISLASGETKPGETMNQMNKDEKKPKIENLEPGSLKFVIRRDTIPERATTPKDDTFGTPLQVERVTEKDLMTSMFASPSTSGRQRKPSALIKDICGRSLPVIQQTGNSDDEPKIDLDLIAKQEDKEFEIENRKKKNNTKSKQQKLRGVNQAIASSDSKTKTVVKVTKPTSARNQLAKKLSKYL</sequence>
<dbReference type="GO" id="GO:0006325">
    <property type="term" value="P:chromatin organization"/>
    <property type="evidence" value="ECO:0007669"/>
    <property type="project" value="UniProtKB-KW"/>
</dbReference>
<feature type="compositionally biased region" description="Basic residues" evidence="13">
    <location>
        <begin position="677"/>
        <end position="689"/>
    </location>
</feature>
<name>A0AAF3FC82_9BILA</name>
<dbReference type="InterPro" id="IPR013083">
    <property type="entry name" value="Znf_RING/FYVE/PHD"/>
</dbReference>
<evidence type="ECO:0000256" key="5">
    <source>
        <dbReference type="ARBA" id="ARBA00022853"/>
    </source>
</evidence>
<organism evidence="16 17">
    <name type="scientific">Mesorhabditis belari</name>
    <dbReference type="NCBI Taxonomy" id="2138241"/>
    <lineage>
        <taxon>Eukaryota</taxon>
        <taxon>Metazoa</taxon>
        <taxon>Ecdysozoa</taxon>
        <taxon>Nematoda</taxon>
        <taxon>Chromadorea</taxon>
        <taxon>Rhabditida</taxon>
        <taxon>Rhabditina</taxon>
        <taxon>Rhabditomorpha</taxon>
        <taxon>Rhabditoidea</taxon>
        <taxon>Rhabditidae</taxon>
        <taxon>Mesorhabditinae</taxon>
        <taxon>Mesorhabditis</taxon>
    </lineage>
</organism>
<proteinExistence type="predicted"/>
<dbReference type="PROSITE" id="PS01359">
    <property type="entry name" value="ZF_PHD_1"/>
    <property type="match status" value="1"/>
</dbReference>
<dbReference type="InterPro" id="IPR003347">
    <property type="entry name" value="JmjC_dom"/>
</dbReference>
<feature type="compositionally biased region" description="Low complexity" evidence="13">
    <location>
        <begin position="699"/>
        <end position="713"/>
    </location>
</feature>
<evidence type="ECO:0000256" key="8">
    <source>
        <dbReference type="ARBA" id="ARBA00023004"/>
    </source>
</evidence>